<dbReference type="PANTHER" id="PTHR11941:SF54">
    <property type="entry name" value="ENOYL-COA HYDRATASE, MITOCHONDRIAL"/>
    <property type="match status" value="1"/>
</dbReference>
<gene>
    <name evidence="1" type="ORF">ACFQRF_25220</name>
</gene>
<dbReference type="InterPro" id="IPR001753">
    <property type="entry name" value="Enoyl-CoA_hydra/iso"/>
</dbReference>
<protein>
    <submittedName>
        <fullName evidence="1">Enoyl-CoA hydratase/isomerase family protein</fullName>
    </submittedName>
</protein>
<dbReference type="RefSeq" id="WP_379873681.1">
    <property type="nucleotide sequence ID" value="NZ_JBHTBH010000015.1"/>
</dbReference>
<dbReference type="NCBIfam" id="NF004796">
    <property type="entry name" value="PRK06144.1"/>
    <property type="match status" value="1"/>
</dbReference>
<dbReference type="Pfam" id="PF00378">
    <property type="entry name" value="ECH_1"/>
    <property type="match status" value="1"/>
</dbReference>
<evidence type="ECO:0000313" key="1">
    <source>
        <dbReference type="EMBL" id="MFC7331043.1"/>
    </source>
</evidence>
<name>A0ABW2KNV0_9ACTN</name>
<reference evidence="2" key="1">
    <citation type="journal article" date="2019" name="Int. J. Syst. Evol. Microbiol.">
        <title>The Global Catalogue of Microorganisms (GCM) 10K type strain sequencing project: providing services to taxonomists for standard genome sequencing and annotation.</title>
        <authorList>
            <consortium name="The Broad Institute Genomics Platform"/>
            <consortium name="The Broad Institute Genome Sequencing Center for Infectious Disease"/>
            <person name="Wu L."/>
            <person name="Ma J."/>
        </authorList>
    </citation>
    <scope>NUCLEOTIDE SEQUENCE [LARGE SCALE GENOMIC DNA]</scope>
    <source>
        <strain evidence="2">CGMCC 4.7382</strain>
    </source>
</reference>
<keyword evidence="2" id="KW-1185">Reference proteome</keyword>
<accession>A0ABW2KNV0</accession>
<organism evidence="1 2">
    <name type="scientific">Marinactinospora rubrisoli</name>
    <dbReference type="NCBI Taxonomy" id="2715399"/>
    <lineage>
        <taxon>Bacteria</taxon>
        <taxon>Bacillati</taxon>
        <taxon>Actinomycetota</taxon>
        <taxon>Actinomycetes</taxon>
        <taxon>Streptosporangiales</taxon>
        <taxon>Nocardiopsidaceae</taxon>
        <taxon>Marinactinospora</taxon>
    </lineage>
</organism>
<comment type="caution">
    <text evidence="1">The sequence shown here is derived from an EMBL/GenBank/DDBJ whole genome shotgun (WGS) entry which is preliminary data.</text>
</comment>
<sequence>MTSGDPELRVERRGAVLAVTFNRPEARNAMTWGMYEGLYEACETADRDDGVRAMLLSGAGTAAFVAGTDIGQFTEFRDGADGIAYEERIERVISRLETVTVPTVAAIRGYCVGAGLAIAAVCDLRVADSTARFGVPVARTLGNCLSMNTCSLLVHHFGPARTLDVLLRARLYTAEESAAAGFLAEVCEPADLDDRAAAVLDRVLGHAPLSMWAAKEAVRRLRRAALPDGDDIVARVFGSQDFAAGVRAFLAKERPEWQGR</sequence>
<dbReference type="Gene3D" id="3.90.226.10">
    <property type="entry name" value="2-enoyl-CoA Hydratase, Chain A, domain 1"/>
    <property type="match status" value="1"/>
</dbReference>
<dbReference type="EMBL" id="JBHTBH010000015">
    <property type="protein sequence ID" value="MFC7331043.1"/>
    <property type="molecule type" value="Genomic_DNA"/>
</dbReference>
<dbReference type="Proteomes" id="UP001596540">
    <property type="component" value="Unassembled WGS sequence"/>
</dbReference>
<dbReference type="SUPFAM" id="SSF52096">
    <property type="entry name" value="ClpP/crotonase"/>
    <property type="match status" value="1"/>
</dbReference>
<dbReference type="PANTHER" id="PTHR11941">
    <property type="entry name" value="ENOYL-COA HYDRATASE-RELATED"/>
    <property type="match status" value="1"/>
</dbReference>
<dbReference type="InterPro" id="IPR029045">
    <property type="entry name" value="ClpP/crotonase-like_dom_sf"/>
</dbReference>
<dbReference type="CDD" id="cd06558">
    <property type="entry name" value="crotonase-like"/>
    <property type="match status" value="1"/>
</dbReference>
<proteinExistence type="predicted"/>
<evidence type="ECO:0000313" key="2">
    <source>
        <dbReference type="Proteomes" id="UP001596540"/>
    </source>
</evidence>